<dbReference type="GO" id="GO:0003713">
    <property type="term" value="F:transcription coactivator activity"/>
    <property type="evidence" value="ECO:0007669"/>
    <property type="project" value="InterPro"/>
</dbReference>
<feature type="region of interest" description="Disordered" evidence="1">
    <location>
        <begin position="400"/>
        <end position="439"/>
    </location>
</feature>
<feature type="compositionally biased region" description="Basic and acidic residues" evidence="1">
    <location>
        <begin position="357"/>
        <end position="367"/>
    </location>
</feature>
<reference evidence="2 3" key="1">
    <citation type="journal article" date="2017" name="G3 (Bethesda)">
        <title>The Physical Genome Mapping of Anopheles albimanus Corrected Scaffold Misassemblies and Identified Interarm Rearrangements in Genus Anopheles.</title>
        <authorList>
            <person name="Artemov G.N."/>
            <person name="Peery A.N."/>
            <person name="Jiang X."/>
            <person name="Tu Z."/>
            <person name="Stegniy V.N."/>
            <person name="Sharakhova M.V."/>
            <person name="Sharakhov I.V."/>
        </authorList>
    </citation>
    <scope>NUCLEOTIDE SEQUENCE [LARGE SCALE GENOMIC DNA]</scope>
    <source>
        <strain evidence="2 3">ALBI9_A</strain>
    </source>
</reference>
<protein>
    <submittedName>
        <fullName evidence="2">Uncharacterized protein</fullName>
    </submittedName>
</protein>
<evidence type="ECO:0000313" key="3">
    <source>
        <dbReference type="Proteomes" id="UP000069272"/>
    </source>
</evidence>
<feature type="compositionally biased region" description="Low complexity" evidence="1">
    <location>
        <begin position="587"/>
        <end position="596"/>
    </location>
</feature>
<proteinExistence type="predicted"/>
<dbReference type="PANTHER" id="PTHR33137:SF48">
    <property type="entry name" value="E3 UBIQUITIN-PROTEIN LIGASE IRF2BPL-RELATED"/>
    <property type="match status" value="1"/>
</dbReference>
<organism evidence="2 3">
    <name type="scientific">Anopheles albimanus</name>
    <name type="common">New world malaria mosquito</name>
    <dbReference type="NCBI Taxonomy" id="7167"/>
    <lineage>
        <taxon>Eukaryota</taxon>
        <taxon>Metazoa</taxon>
        <taxon>Ecdysozoa</taxon>
        <taxon>Arthropoda</taxon>
        <taxon>Hexapoda</taxon>
        <taxon>Insecta</taxon>
        <taxon>Pterygota</taxon>
        <taxon>Neoptera</taxon>
        <taxon>Endopterygota</taxon>
        <taxon>Diptera</taxon>
        <taxon>Nematocera</taxon>
        <taxon>Culicoidea</taxon>
        <taxon>Culicidae</taxon>
        <taxon>Anophelinae</taxon>
        <taxon>Anopheles</taxon>
    </lineage>
</organism>
<evidence type="ECO:0000256" key="1">
    <source>
        <dbReference type="SAM" id="MobiDB-lite"/>
    </source>
</evidence>
<dbReference type="Proteomes" id="UP000069272">
    <property type="component" value="Chromosome 2R"/>
</dbReference>
<dbReference type="AlphaFoldDB" id="A0A182F9I4"/>
<feature type="region of interest" description="Disordered" evidence="1">
    <location>
        <begin position="577"/>
        <end position="596"/>
    </location>
</feature>
<dbReference type="EnsemblMetazoa" id="AALB003159-RA">
    <property type="protein sequence ID" value="AALB003159-PA"/>
    <property type="gene ID" value="AALB003159"/>
</dbReference>
<accession>A0A182F9I4</accession>
<dbReference type="VEuPathDB" id="VectorBase:AALB20_035865"/>
<name>A0A182F9I4_ANOAL</name>
<dbReference type="InterPro" id="IPR044661">
    <property type="entry name" value="MED15a/b/c-like"/>
</dbReference>
<reference evidence="2" key="2">
    <citation type="submission" date="2022-08" db="UniProtKB">
        <authorList>
            <consortium name="EnsemblMetazoa"/>
        </authorList>
    </citation>
    <scope>IDENTIFICATION</scope>
    <source>
        <strain evidence="2">STECLA/ALBI9_A</strain>
    </source>
</reference>
<dbReference type="PANTHER" id="PTHR33137">
    <property type="entry name" value="MEDIATOR OF RNA POLYMERASE II TRANSCRIPTION SUBUNIT 15A-RELATED"/>
    <property type="match status" value="1"/>
</dbReference>
<feature type="region of interest" description="Disordered" evidence="1">
    <location>
        <begin position="200"/>
        <end position="326"/>
    </location>
</feature>
<feature type="region of interest" description="Disordered" evidence="1">
    <location>
        <begin position="348"/>
        <end position="385"/>
    </location>
</feature>
<sequence length="625" mass="69384">MAENQSSYLLLSPGALFSLVFLSLSLQYNYAAVPQLTYTHYPQYQLYHQQQHHHPQQQQQQSTGLTHEYAHPIAATIHELAQQQQQTAYAHQQPIYAHHPATAIHYAVPATLVSGQHNYHGQQQHQHQQQQQQQYPLTHTQAIHYQQAVAGGGQPSVPIVHQAPIATINQVHQAQQIYAAQGQLTKYPVSGQSLVYGAGGLQQQQQQQQQHHPNQIYSTAPSYGDPDTLTNLALPDPTVPSTRPFSLGRRPVTRPTPTRPFPADVRPITEYEDDVDGDDGNGNDDLYRDEQQPPTGSTQPYDDRRTDLSFDPEEPCDKDAKRPGSAFNRNLYNMWRAYSVARTLLQASGSAGSGTSKGKDKPAKGNTDRIQLIHPPGESDKTLKGKYYRGKYYEYNRQSRQDGLVEDAEKEEQKQSRFQHQQQQQHRPAGSSPVGGQILPTIATPTHLQLKPLLPVTTASTTQHHSNGISYSTFTHPGLAQLRPVSPQGVLQTQPVYYNAAAFNSQQQQQQQQQQSTTYLRTPIQLQQQQQQQQQQRVPVYSTVATPLQKSGQFSHPVPQYPAYAFGQQSTAAGLISGGPLYHHHQQQQPSAASSARLTYANVPTVNIGGTVGAGGGRGSIYLLH</sequence>
<dbReference type="GO" id="GO:0031490">
    <property type="term" value="F:chromatin DNA binding"/>
    <property type="evidence" value="ECO:0007669"/>
    <property type="project" value="InterPro"/>
</dbReference>
<feature type="compositionally biased region" description="Polar residues" evidence="1">
    <location>
        <begin position="211"/>
        <end position="221"/>
    </location>
</feature>
<evidence type="ECO:0000313" key="2">
    <source>
        <dbReference type="EnsemblMetazoa" id="AALB003159-PA"/>
    </source>
</evidence>
<dbReference type="STRING" id="7167.A0A182F9I4"/>
<dbReference type="VEuPathDB" id="VectorBase:AALB003159"/>
<keyword evidence="3" id="KW-1185">Reference proteome</keyword>
<feature type="compositionally biased region" description="Acidic residues" evidence="1">
    <location>
        <begin position="270"/>
        <end position="282"/>
    </location>
</feature>